<evidence type="ECO:0000313" key="2">
    <source>
        <dbReference type="Proteomes" id="UP000032135"/>
    </source>
</evidence>
<keyword evidence="2" id="KW-1185">Reference proteome</keyword>
<dbReference type="Proteomes" id="UP000032135">
    <property type="component" value="Segment"/>
</dbReference>
<dbReference type="GeneID" id="26516612"/>
<protein>
    <submittedName>
        <fullName evidence="1">Uncharacterized protein</fullName>
    </submittedName>
</protein>
<proteinExistence type="predicted"/>
<sequence length="77" mass="9495">MRPLTQRQYDEVKRYFSNKEWRYLHDIVDNDRRDETNTRVKRKIDRLFPSKSWELSEEEESIITTYIEDVGHAECDI</sequence>
<dbReference type="EMBL" id="KP211958">
    <property type="protein sequence ID" value="AJK27494.1"/>
    <property type="molecule type" value="Genomic_DNA"/>
</dbReference>
<organism evidence="1 2">
    <name type="scientific">Cyanophage P-TIM40</name>
    <dbReference type="NCBI Taxonomy" id="1589733"/>
    <lineage>
        <taxon>Viruses</taxon>
        <taxon>Duplodnaviria</taxon>
        <taxon>Heunggongvirae</taxon>
        <taxon>Uroviricota</taxon>
        <taxon>Caudoviricetes</taxon>
        <taxon>Pantevenvirales</taxon>
        <taxon>Kyanoviridae</taxon>
        <taxon>Libanvirus</taxon>
        <taxon>Libanvirus ptim40</taxon>
    </lineage>
</organism>
<dbReference type="RefSeq" id="YP_009188142.1">
    <property type="nucleotide sequence ID" value="NC_028663.1"/>
</dbReference>
<dbReference type="KEGG" id="vg:26516612"/>
<evidence type="ECO:0000313" key="1">
    <source>
        <dbReference type="EMBL" id="AJK27494.1"/>
    </source>
</evidence>
<accession>A0A0C5AE54</accession>
<name>A0A0C5AE54_9CAUD</name>
<reference evidence="1 2" key="1">
    <citation type="submission" date="2014-11" db="EMBL/GenBank/DDBJ databases">
        <authorList>
            <person name="Fedida A."/>
            <person name="Lindell D."/>
        </authorList>
    </citation>
    <scope>NUCLEOTIDE SEQUENCE [LARGE SCALE GENOMIC DNA]</scope>
</reference>
<gene>
    <name evidence="1" type="ORF">PTIM40_67</name>
</gene>